<evidence type="ECO:0000259" key="2">
    <source>
        <dbReference type="Pfam" id="PF07859"/>
    </source>
</evidence>
<gene>
    <name evidence="3" type="ORF">AAFC00_001631</name>
</gene>
<name>A0ABR3PPL8_9PEZI</name>
<proteinExistence type="predicted"/>
<dbReference type="InterPro" id="IPR013094">
    <property type="entry name" value="AB_hydrolase_3"/>
</dbReference>
<evidence type="ECO:0000313" key="3">
    <source>
        <dbReference type="EMBL" id="KAL1311508.1"/>
    </source>
</evidence>
<organism evidence="3 4">
    <name type="scientific">Neodothiora populina</name>
    <dbReference type="NCBI Taxonomy" id="2781224"/>
    <lineage>
        <taxon>Eukaryota</taxon>
        <taxon>Fungi</taxon>
        <taxon>Dikarya</taxon>
        <taxon>Ascomycota</taxon>
        <taxon>Pezizomycotina</taxon>
        <taxon>Dothideomycetes</taxon>
        <taxon>Dothideomycetidae</taxon>
        <taxon>Dothideales</taxon>
        <taxon>Dothioraceae</taxon>
        <taxon>Neodothiora</taxon>
    </lineage>
</organism>
<reference evidence="3 4" key="1">
    <citation type="submission" date="2024-07" db="EMBL/GenBank/DDBJ databases">
        <title>Draft sequence of the Neodothiora populina.</title>
        <authorList>
            <person name="Drown D.D."/>
            <person name="Schuette U.S."/>
            <person name="Buechlein A.B."/>
            <person name="Rusch D.R."/>
            <person name="Winton L.W."/>
            <person name="Adams G.A."/>
        </authorList>
    </citation>
    <scope>NUCLEOTIDE SEQUENCE [LARGE SCALE GENOMIC DNA]</scope>
    <source>
        <strain evidence="3 4">CPC 39397</strain>
    </source>
</reference>
<dbReference type="RefSeq" id="XP_069204357.1">
    <property type="nucleotide sequence ID" value="XM_069340838.1"/>
</dbReference>
<sequence>MRDGYESTVAIFTPVSKPEGGSPLVVLLYGGGFLIGTCKDMAVWARACVTLYGATVVCPSYRLGPENKFPAAQNDVWDTLRWSIDNAASLGADPRKGFVLGGTSAGGQLSAVTAQKYVGEKLAPPLTGIWLSIPAILAHDFPPPKEYQDVFFSRDQNADAPILTSSAIDMIDEVYAMDHSSDMFSPFNAKNPHVGLPPTYFQVDGLDPLRDDGLIYERVLRAHSVTTRIDVYPGLPHSHWSFFPGLRSTVKAQTDIVKGLGWLLGQDASPDKIVHVLTPSVAL</sequence>
<dbReference type="PANTHER" id="PTHR48081:SF8">
    <property type="entry name" value="ALPHA_BETA HYDROLASE FOLD-3 DOMAIN-CONTAINING PROTEIN-RELATED"/>
    <property type="match status" value="1"/>
</dbReference>
<dbReference type="Gene3D" id="3.40.50.1820">
    <property type="entry name" value="alpha/beta hydrolase"/>
    <property type="match status" value="1"/>
</dbReference>
<evidence type="ECO:0000313" key="4">
    <source>
        <dbReference type="Proteomes" id="UP001562354"/>
    </source>
</evidence>
<dbReference type="Pfam" id="PF07859">
    <property type="entry name" value="Abhydrolase_3"/>
    <property type="match status" value="1"/>
</dbReference>
<dbReference type="PANTHER" id="PTHR48081">
    <property type="entry name" value="AB HYDROLASE SUPERFAMILY PROTEIN C4A8.06C"/>
    <property type="match status" value="1"/>
</dbReference>
<evidence type="ECO:0000256" key="1">
    <source>
        <dbReference type="ARBA" id="ARBA00022801"/>
    </source>
</evidence>
<dbReference type="EMBL" id="JBFMKM010000001">
    <property type="protein sequence ID" value="KAL1311508.1"/>
    <property type="molecule type" value="Genomic_DNA"/>
</dbReference>
<comment type="caution">
    <text evidence="3">The sequence shown here is derived from an EMBL/GenBank/DDBJ whole genome shotgun (WGS) entry which is preliminary data.</text>
</comment>
<dbReference type="SUPFAM" id="SSF53474">
    <property type="entry name" value="alpha/beta-Hydrolases"/>
    <property type="match status" value="1"/>
</dbReference>
<dbReference type="GeneID" id="95975334"/>
<keyword evidence="4" id="KW-1185">Reference proteome</keyword>
<keyword evidence="1" id="KW-0378">Hydrolase</keyword>
<feature type="domain" description="Alpha/beta hydrolase fold-3" evidence="2">
    <location>
        <begin position="25"/>
        <end position="238"/>
    </location>
</feature>
<dbReference type="Proteomes" id="UP001562354">
    <property type="component" value="Unassembled WGS sequence"/>
</dbReference>
<dbReference type="InterPro" id="IPR029058">
    <property type="entry name" value="AB_hydrolase_fold"/>
</dbReference>
<dbReference type="InterPro" id="IPR050300">
    <property type="entry name" value="GDXG_lipolytic_enzyme"/>
</dbReference>
<protein>
    <recommendedName>
        <fullName evidence="2">Alpha/beta hydrolase fold-3 domain-containing protein</fullName>
    </recommendedName>
</protein>
<accession>A0ABR3PPL8</accession>